<dbReference type="OMA" id="IFEMCEL"/>
<feature type="domain" description="Protein kinase" evidence="5">
    <location>
        <begin position="33"/>
        <end position="428"/>
    </location>
</feature>
<dbReference type="InterPro" id="IPR008271">
    <property type="entry name" value="Ser/Thr_kinase_AS"/>
</dbReference>
<dbReference type="Gene3D" id="1.10.510.10">
    <property type="entry name" value="Transferase(Phosphotransferase) domain 1"/>
    <property type="match status" value="1"/>
</dbReference>
<evidence type="ECO:0000313" key="6">
    <source>
        <dbReference type="EMBL" id="EAT47326.1"/>
    </source>
</evidence>
<keyword evidence="2 3" id="KW-0067">ATP-binding</keyword>
<dbReference type="AlphaFoldDB" id="A0A1S4EZ51"/>
<dbReference type="CTD" id="4342"/>
<dbReference type="SMART" id="SM00220">
    <property type="entry name" value="S_TKc"/>
    <property type="match status" value="1"/>
</dbReference>
<evidence type="ECO:0000256" key="3">
    <source>
        <dbReference type="PROSITE-ProRule" id="PRU10141"/>
    </source>
</evidence>
<dbReference type="Pfam" id="PF00069">
    <property type="entry name" value="Pkinase"/>
    <property type="match status" value="1"/>
</dbReference>
<accession>A0A1S4EZ51</accession>
<dbReference type="Gene3D" id="3.30.200.20">
    <property type="entry name" value="Phosphorylase Kinase, domain 1"/>
    <property type="match status" value="1"/>
</dbReference>
<keyword evidence="4" id="KW-0723">Serine/threonine-protein kinase</keyword>
<comment type="similarity">
    <text evidence="4">Belongs to the protein kinase superfamily.</text>
</comment>
<dbReference type="PROSITE" id="PS50011">
    <property type="entry name" value="PROTEIN_KINASE_DOM"/>
    <property type="match status" value="1"/>
</dbReference>
<dbReference type="InterPro" id="IPR017441">
    <property type="entry name" value="Protein_kinase_ATP_BS"/>
</dbReference>
<organism evidence="6 7">
    <name type="scientific">Aedes aegypti</name>
    <name type="common">Yellowfever mosquito</name>
    <name type="synonym">Culex aegypti</name>
    <dbReference type="NCBI Taxonomy" id="7159"/>
    <lineage>
        <taxon>Eukaryota</taxon>
        <taxon>Metazoa</taxon>
        <taxon>Ecdysozoa</taxon>
        <taxon>Arthropoda</taxon>
        <taxon>Hexapoda</taxon>
        <taxon>Insecta</taxon>
        <taxon>Pterygota</taxon>
        <taxon>Neoptera</taxon>
        <taxon>Endopterygota</taxon>
        <taxon>Diptera</taxon>
        <taxon>Nematocera</taxon>
        <taxon>Culicoidea</taxon>
        <taxon>Culicidae</taxon>
        <taxon>Culicinae</taxon>
        <taxon>Aedini</taxon>
        <taxon>Aedes</taxon>
        <taxon>Stegomyia</taxon>
    </lineage>
</organism>
<dbReference type="InterPro" id="IPR011009">
    <property type="entry name" value="Kinase-like_dom_sf"/>
</dbReference>
<sequence length="435" mass="49298">MYPTKLAIPKIEINFDTPNRERFLRDEFSQRNSASYTVLGRGSYGVVIKAAYKGQHVAVKIVEKHRKYRCRYDSLRNEANVLNLKHENIVRVLKIISGARYGLVIMERFDGYCLQSVLNRGYEVTVYHRLLILCDIINGLCFCHRHHIVHLDVKPQNVIICVLIPDFPANNRCSSIRNYTCKLCDFGSSVVLNKPSVVESKNNRGTIRYMAPELLRGLDGITEMADIYSFGVTMWQLSEGKDPYESIASNEAVAYNVVKKKIRPDSVTTAEILRSEPVSIPAAKNLNNQVRGRKNSDNSMESSQTYLKGNGNSHISFHSSILISSNASDHQRPSIDCSTDAMRDELQQQGIDLLEEVASTAEHDEDELDDAPSMASLSALFVQAVELHAVNQNFIRQEYRNLYRKCWQHEAVRRPTAADVRATLHGMVERIVCCK</sequence>
<dbReference type="HOGENOM" id="CLU_630406_0_0_1"/>
<dbReference type="PANTHER" id="PTHR44329">
    <property type="entry name" value="SERINE/THREONINE-PROTEIN KINASE TNNI3K-RELATED"/>
    <property type="match status" value="1"/>
</dbReference>
<gene>
    <name evidence="6" type="ORF">AaeL_AAEL001559</name>
</gene>
<evidence type="ECO:0000259" key="5">
    <source>
        <dbReference type="PROSITE" id="PS50011"/>
    </source>
</evidence>
<reference evidence="6" key="3">
    <citation type="submission" date="2012-09" db="EMBL/GenBank/DDBJ databases">
        <authorList>
            <consortium name="VectorBase"/>
        </authorList>
    </citation>
    <scope>NUCLEOTIDE SEQUENCE</scope>
    <source>
        <strain evidence="6">Liverpool</strain>
    </source>
</reference>
<protein>
    <submittedName>
        <fullName evidence="6">AAEL001559-PA</fullName>
    </submittedName>
</protein>
<reference evidence="6" key="2">
    <citation type="journal article" date="2007" name="Science">
        <title>Genome sequence of Aedes aegypti, a major arbovirus vector.</title>
        <authorList>
            <person name="Nene V."/>
            <person name="Wortman J.R."/>
            <person name="Lawson D."/>
            <person name="Haas B."/>
            <person name="Kodira C."/>
            <person name="Tu Z.J."/>
            <person name="Loftus B."/>
            <person name="Xi Z."/>
            <person name="Megy K."/>
            <person name="Grabherr M."/>
            <person name="Ren Q."/>
            <person name="Zdobnov E.M."/>
            <person name="Lobo N.F."/>
            <person name="Campbell K.S."/>
            <person name="Brown S.E."/>
            <person name="Bonaldo M.F."/>
            <person name="Zhu J."/>
            <person name="Sinkins S.P."/>
            <person name="Hogenkamp D.G."/>
            <person name="Amedeo P."/>
            <person name="Arensburger P."/>
            <person name="Atkinson P.W."/>
            <person name="Bidwell S."/>
            <person name="Biedler J."/>
            <person name="Birney E."/>
            <person name="Bruggner R.V."/>
            <person name="Costas J."/>
            <person name="Coy M.R."/>
            <person name="Crabtree J."/>
            <person name="Crawford M."/>
            <person name="Debruyn B."/>
            <person name="Decaprio D."/>
            <person name="Eiglmeier K."/>
            <person name="Eisenstadt E."/>
            <person name="El-Dorry H."/>
            <person name="Gelbart W.M."/>
            <person name="Gomes S.L."/>
            <person name="Hammond M."/>
            <person name="Hannick L.I."/>
            <person name="Hogan J.R."/>
            <person name="Holmes M.H."/>
            <person name="Jaffe D."/>
            <person name="Johnston J.S."/>
            <person name="Kennedy R.C."/>
            <person name="Koo H."/>
            <person name="Kravitz S."/>
            <person name="Kriventseva E.V."/>
            <person name="Kulp D."/>
            <person name="Labutti K."/>
            <person name="Lee E."/>
            <person name="Li S."/>
            <person name="Lovin D.D."/>
            <person name="Mao C."/>
            <person name="Mauceli E."/>
            <person name="Menck C.F."/>
            <person name="Miller J.R."/>
            <person name="Montgomery P."/>
            <person name="Mori A."/>
            <person name="Nascimento A.L."/>
            <person name="Naveira H.F."/>
            <person name="Nusbaum C."/>
            <person name="O'leary S."/>
            <person name="Orvis J."/>
            <person name="Pertea M."/>
            <person name="Quesneville H."/>
            <person name="Reidenbach K.R."/>
            <person name="Rogers Y.H."/>
            <person name="Roth C.W."/>
            <person name="Schneider J.R."/>
            <person name="Schatz M."/>
            <person name="Shumway M."/>
            <person name="Stanke M."/>
            <person name="Stinson E.O."/>
            <person name="Tubio J.M."/>
            <person name="Vanzee J.P."/>
            <person name="Verjovski-Almeida S."/>
            <person name="Werner D."/>
            <person name="White O."/>
            <person name="Wyder S."/>
            <person name="Zeng Q."/>
            <person name="Zhao Q."/>
            <person name="Zhao Y."/>
            <person name="Hill C.A."/>
            <person name="Raikhel A.S."/>
            <person name="Soares M.B."/>
            <person name="Knudson D.L."/>
            <person name="Lee N.H."/>
            <person name="Galagan J."/>
            <person name="Salzberg S.L."/>
            <person name="Paulsen I.T."/>
            <person name="Dimopoulos G."/>
            <person name="Collins F.H."/>
            <person name="Birren B."/>
            <person name="Fraser-Liggett C.M."/>
            <person name="Severson D.W."/>
        </authorList>
    </citation>
    <scope>NUCLEOTIDE SEQUENCE [LARGE SCALE GENOMIC DNA]</scope>
    <source>
        <strain evidence="6">Liverpool</strain>
    </source>
</reference>
<dbReference type="PROSITE" id="PS00107">
    <property type="entry name" value="PROTEIN_KINASE_ATP"/>
    <property type="match status" value="1"/>
</dbReference>
<dbReference type="InterPro" id="IPR051681">
    <property type="entry name" value="Ser/Thr_Kinases-Pseudokinases"/>
</dbReference>
<dbReference type="InterPro" id="IPR000719">
    <property type="entry name" value="Prot_kinase_dom"/>
</dbReference>
<dbReference type="OrthoDB" id="4062651at2759"/>
<dbReference type="GO" id="GO:0005524">
    <property type="term" value="F:ATP binding"/>
    <property type="evidence" value="ECO:0007669"/>
    <property type="project" value="UniProtKB-UniRule"/>
</dbReference>
<dbReference type="PROSITE" id="PS00108">
    <property type="entry name" value="PROTEIN_KINASE_ST"/>
    <property type="match status" value="1"/>
</dbReference>
<dbReference type="SUPFAM" id="SSF56112">
    <property type="entry name" value="Protein kinase-like (PK-like)"/>
    <property type="match status" value="1"/>
</dbReference>
<dbReference type="Proteomes" id="UP000682892">
    <property type="component" value="Chromosome 3"/>
</dbReference>
<evidence type="ECO:0000256" key="4">
    <source>
        <dbReference type="RuleBase" id="RU000304"/>
    </source>
</evidence>
<dbReference type="EMBL" id="CH477221">
    <property type="protein sequence ID" value="EAT47326.1"/>
    <property type="molecule type" value="Genomic_DNA"/>
</dbReference>
<name>A0A1S4EZ51_AEDAE</name>
<evidence type="ECO:0000256" key="2">
    <source>
        <dbReference type="ARBA" id="ARBA00022840"/>
    </source>
</evidence>
<proteinExistence type="inferred from homology"/>
<dbReference type="KEGG" id="aag:5571287"/>
<dbReference type="CDD" id="cd13979">
    <property type="entry name" value="STKc_Mos"/>
    <property type="match status" value="1"/>
</dbReference>
<feature type="binding site" evidence="3">
    <location>
        <position position="60"/>
    </location>
    <ligand>
        <name>ATP</name>
        <dbReference type="ChEBI" id="CHEBI:30616"/>
    </ligand>
</feature>
<keyword evidence="1 3" id="KW-0547">Nucleotide-binding</keyword>
<dbReference type="GO" id="GO:0004674">
    <property type="term" value="F:protein serine/threonine kinase activity"/>
    <property type="evidence" value="ECO:0007669"/>
    <property type="project" value="UniProtKB-KW"/>
</dbReference>
<evidence type="ECO:0000256" key="1">
    <source>
        <dbReference type="ARBA" id="ARBA00022741"/>
    </source>
</evidence>
<keyword evidence="4" id="KW-0808">Transferase</keyword>
<keyword evidence="4" id="KW-0418">Kinase</keyword>
<evidence type="ECO:0000313" key="7">
    <source>
        <dbReference type="Proteomes" id="UP000682892"/>
    </source>
</evidence>
<reference evidence="6" key="1">
    <citation type="submission" date="2005-10" db="EMBL/GenBank/DDBJ databases">
        <authorList>
            <person name="Loftus B.J."/>
            <person name="Nene V.M."/>
            <person name="Hannick L.I."/>
            <person name="Bidwell S."/>
            <person name="Haas B."/>
            <person name="Amedeo P."/>
            <person name="Orvis J."/>
            <person name="Wortman J.R."/>
            <person name="White O.R."/>
            <person name="Salzberg S."/>
            <person name="Shumway M."/>
            <person name="Koo H."/>
            <person name="Zhao Y."/>
            <person name="Holmes M."/>
            <person name="Miller J."/>
            <person name="Schatz M."/>
            <person name="Pop M."/>
            <person name="Pai G."/>
            <person name="Utterback T."/>
            <person name="Rogers Y.-H."/>
            <person name="Kravitz S."/>
            <person name="Fraser C.M."/>
        </authorList>
    </citation>
    <scope>NUCLEOTIDE SEQUENCE</scope>
    <source>
        <strain evidence="6">Liverpool</strain>
    </source>
</reference>